<comment type="caution">
    <text evidence="1">The sequence shown here is derived from an EMBL/GenBank/DDBJ whole genome shotgun (WGS) entry which is preliminary data.</text>
</comment>
<name>A0A5N5KP38_9ROSI</name>
<keyword evidence="2" id="KW-1185">Reference proteome</keyword>
<dbReference type="InterPro" id="IPR037734">
    <property type="entry name" value="Thylakoid_lumenal_17.9"/>
</dbReference>
<organism evidence="1 2">
    <name type="scientific">Salix brachista</name>
    <dbReference type="NCBI Taxonomy" id="2182728"/>
    <lineage>
        <taxon>Eukaryota</taxon>
        <taxon>Viridiplantae</taxon>
        <taxon>Streptophyta</taxon>
        <taxon>Embryophyta</taxon>
        <taxon>Tracheophyta</taxon>
        <taxon>Spermatophyta</taxon>
        <taxon>Magnoliopsida</taxon>
        <taxon>eudicotyledons</taxon>
        <taxon>Gunneridae</taxon>
        <taxon>Pentapetalae</taxon>
        <taxon>rosids</taxon>
        <taxon>fabids</taxon>
        <taxon>Malpighiales</taxon>
        <taxon>Salicaceae</taxon>
        <taxon>Saliceae</taxon>
        <taxon>Salix</taxon>
    </lineage>
</organism>
<dbReference type="Proteomes" id="UP000326939">
    <property type="component" value="Chromosome 12"/>
</dbReference>
<accession>A0A5N5KP38</accession>
<reference evidence="2" key="1">
    <citation type="journal article" date="2019" name="Gigascience">
        <title>De novo genome assembly of the endangered Acer yangbiense, a plant species with extremely small populations endemic to Yunnan Province, China.</title>
        <authorList>
            <person name="Yang J."/>
            <person name="Wariss H.M."/>
            <person name="Tao L."/>
            <person name="Zhang R."/>
            <person name="Yun Q."/>
            <person name="Hollingsworth P."/>
            <person name="Dao Z."/>
            <person name="Luo G."/>
            <person name="Guo H."/>
            <person name="Ma Y."/>
            <person name="Sun W."/>
        </authorList>
    </citation>
    <scope>NUCLEOTIDE SEQUENCE [LARGE SCALE GENOMIC DNA]</scope>
    <source>
        <strain evidence="2">cv. br00</strain>
    </source>
</reference>
<dbReference type="EMBL" id="VDCV01000012">
    <property type="protein sequence ID" value="KAB5532149.1"/>
    <property type="molecule type" value="Genomic_DNA"/>
</dbReference>
<dbReference type="PANTHER" id="PTHR36783:SF2">
    <property type="entry name" value="THYLAKOID LUMENAL 17.9 KDA PROTEIN, CHLOROPLASTIC"/>
    <property type="match status" value="1"/>
</dbReference>
<dbReference type="GO" id="GO:0009543">
    <property type="term" value="C:chloroplast thylakoid lumen"/>
    <property type="evidence" value="ECO:0007669"/>
    <property type="project" value="TreeGrafter"/>
</dbReference>
<dbReference type="AlphaFoldDB" id="A0A5N5KP38"/>
<sequence>MFCSCRKIRPYPSTNPGCVSTNPQSSSSAFPWRIPESKLQEATLKMQKNAKIQVIEDTPNCNQHHIYATIVIM</sequence>
<protein>
    <submittedName>
        <fullName evidence="1">Uncharacterized protein</fullName>
    </submittedName>
</protein>
<dbReference type="PANTHER" id="PTHR36783">
    <property type="entry name" value="THYLAKOID LUMENAL 17.9 KDA PROTEIN, CHLOROPLASTIC"/>
    <property type="match status" value="1"/>
</dbReference>
<gene>
    <name evidence="1" type="ORF">DKX38_018819</name>
</gene>
<proteinExistence type="predicted"/>
<evidence type="ECO:0000313" key="2">
    <source>
        <dbReference type="Proteomes" id="UP000326939"/>
    </source>
</evidence>
<evidence type="ECO:0000313" key="1">
    <source>
        <dbReference type="EMBL" id="KAB5532149.1"/>
    </source>
</evidence>